<evidence type="ECO:0000259" key="4">
    <source>
        <dbReference type="Pfam" id="PF25767"/>
    </source>
</evidence>
<dbReference type="Pfam" id="PF25767">
    <property type="entry name" value="ARM_TBCD_2nd"/>
    <property type="match status" value="1"/>
</dbReference>
<feature type="domain" description="Tubulin-folding cofactor D C-terminal" evidence="3">
    <location>
        <begin position="812"/>
        <end position="1006"/>
    </location>
</feature>
<reference evidence="5 6" key="1">
    <citation type="submission" date="2016-07" db="EMBL/GenBank/DDBJ databases">
        <title>Pervasive Adenine N6-methylation of Active Genes in Fungi.</title>
        <authorList>
            <consortium name="DOE Joint Genome Institute"/>
            <person name="Mondo S.J."/>
            <person name="Dannebaum R.O."/>
            <person name="Kuo R.C."/>
            <person name="Labutti K."/>
            <person name="Haridas S."/>
            <person name="Kuo A."/>
            <person name="Salamov A."/>
            <person name="Ahrendt S.R."/>
            <person name="Lipzen A."/>
            <person name="Sullivan W."/>
            <person name="Andreopoulos W.B."/>
            <person name="Clum A."/>
            <person name="Lindquist E."/>
            <person name="Daum C."/>
            <person name="Ramamoorthy G.K."/>
            <person name="Gryganskyi A."/>
            <person name="Culley D."/>
            <person name="Magnuson J.K."/>
            <person name="James T.Y."/>
            <person name="O'Malley M.A."/>
            <person name="Stajich J.E."/>
            <person name="Spatafora J.W."/>
            <person name="Visel A."/>
            <person name="Grigoriev I.V."/>
        </authorList>
    </citation>
    <scope>NUCLEOTIDE SEQUENCE [LARGE SCALE GENOMIC DNA]</scope>
    <source>
        <strain evidence="5 6">62-1032</strain>
    </source>
</reference>
<dbReference type="InterPro" id="IPR021133">
    <property type="entry name" value="HEAT_type_2"/>
</dbReference>
<evidence type="ECO:0000256" key="2">
    <source>
        <dbReference type="PROSITE-ProRule" id="PRU00103"/>
    </source>
</evidence>
<keyword evidence="1" id="KW-0143">Chaperone</keyword>
<dbReference type="AlphaFoldDB" id="A0A1Y2FEE1"/>
<dbReference type="InterPro" id="IPR011989">
    <property type="entry name" value="ARM-like"/>
</dbReference>
<dbReference type="SUPFAM" id="SSF48371">
    <property type="entry name" value="ARM repeat"/>
    <property type="match status" value="1"/>
</dbReference>
<dbReference type="GO" id="GO:0007023">
    <property type="term" value="P:post-chaperonin tubulin folding pathway"/>
    <property type="evidence" value="ECO:0007669"/>
    <property type="project" value="InterPro"/>
</dbReference>
<dbReference type="GO" id="GO:0005096">
    <property type="term" value="F:GTPase activator activity"/>
    <property type="evidence" value="ECO:0007669"/>
    <property type="project" value="InterPro"/>
</dbReference>
<dbReference type="PANTHER" id="PTHR12658:SF0">
    <property type="entry name" value="TUBULIN-SPECIFIC CHAPERONE D"/>
    <property type="match status" value="1"/>
</dbReference>
<feature type="domain" description="Tubulin-folding cofactor D ARM repeats" evidence="4">
    <location>
        <begin position="288"/>
        <end position="474"/>
    </location>
</feature>
<dbReference type="Gene3D" id="1.25.10.10">
    <property type="entry name" value="Leucine-rich Repeat Variant"/>
    <property type="match status" value="1"/>
</dbReference>
<dbReference type="FunCoup" id="A0A1Y2FEE1">
    <property type="interactions" value="437"/>
</dbReference>
<feature type="non-terminal residue" evidence="5">
    <location>
        <position position="1"/>
    </location>
</feature>
<dbReference type="GO" id="GO:0000226">
    <property type="term" value="P:microtubule cytoskeleton organization"/>
    <property type="evidence" value="ECO:0007669"/>
    <property type="project" value="TreeGrafter"/>
</dbReference>
<dbReference type="InterPro" id="IPR022577">
    <property type="entry name" value="TBCD_C"/>
</dbReference>
<dbReference type="InterPro" id="IPR016024">
    <property type="entry name" value="ARM-type_fold"/>
</dbReference>
<evidence type="ECO:0000259" key="3">
    <source>
        <dbReference type="Pfam" id="PF12612"/>
    </source>
</evidence>
<evidence type="ECO:0000313" key="5">
    <source>
        <dbReference type="EMBL" id="ORY81205.1"/>
    </source>
</evidence>
<dbReference type="PROSITE" id="PS50077">
    <property type="entry name" value="HEAT_REPEAT"/>
    <property type="match status" value="1"/>
</dbReference>
<accession>A0A1Y2FEE1</accession>
<dbReference type="InterPro" id="IPR033162">
    <property type="entry name" value="TBCD"/>
</dbReference>
<name>A0A1Y2FEE1_9BASI</name>
<dbReference type="PANTHER" id="PTHR12658">
    <property type="entry name" value="BETA-TUBULIN COFACTOR D"/>
    <property type="match status" value="1"/>
</dbReference>
<dbReference type="GO" id="GO:0007021">
    <property type="term" value="P:tubulin complex assembly"/>
    <property type="evidence" value="ECO:0007669"/>
    <property type="project" value="InterPro"/>
</dbReference>
<feature type="repeat" description="HEAT" evidence="2">
    <location>
        <begin position="301"/>
        <end position="338"/>
    </location>
</feature>
<evidence type="ECO:0000256" key="1">
    <source>
        <dbReference type="ARBA" id="ARBA00023186"/>
    </source>
</evidence>
<organism evidence="5 6">
    <name type="scientific">Leucosporidium creatinivorum</name>
    <dbReference type="NCBI Taxonomy" id="106004"/>
    <lineage>
        <taxon>Eukaryota</taxon>
        <taxon>Fungi</taxon>
        <taxon>Dikarya</taxon>
        <taxon>Basidiomycota</taxon>
        <taxon>Pucciniomycotina</taxon>
        <taxon>Microbotryomycetes</taxon>
        <taxon>Leucosporidiales</taxon>
        <taxon>Leucosporidium</taxon>
    </lineage>
</organism>
<keyword evidence="6" id="KW-1185">Reference proteome</keyword>
<dbReference type="STRING" id="106004.A0A1Y2FEE1"/>
<dbReference type="Pfam" id="PF12612">
    <property type="entry name" value="TFCD_C"/>
    <property type="match status" value="1"/>
</dbReference>
<comment type="caution">
    <text evidence="5">The sequence shown here is derived from an EMBL/GenBank/DDBJ whole genome shotgun (WGS) entry which is preliminary data.</text>
</comment>
<dbReference type="InterPro" id="IPR058033">
    <property type="entry name" value="ARM_TBCD_2nd"/>
</dbReference>
<dbReference type="OrthoDB" id="1735853at2759"/>
<gene>
    <name evidence="5" type="ORF">BCR35DRAFT_304048</name>
</gene>
<dbReference type="EMBL" id="MCGR01000023">
    <property type="protein sequence ID" value="ORY81205.1"/>
    <property type="molecule type" value="Genomic_DNA"/>
</dbReference>
<sequence>MDDPPQLSSFAHLEQYKELCSSLLSVDLTQEAPSKQEEHAETTVQWTVCGLIDEYLEQSYLLDPVLEQLVAPLIQALRQLLQLPAVDFSRPRIYRVARLIYTISKVRGAKSIVRFFPHEVTDLSALLQLLESEEKLRSASWELRYILLLWLSVACRVPFDLAHLPGADAAISTISYRYLGEASKERDGAIALLARYHSRQDARLSEYLTKCQTVFTDPAASSALTSGLLETLCEILKTASRTSLNTSWATLYHLLAMYDSDVAAATRGAVVAKFRVKLAGRLALLKLSEKDEDVPEEVEVILQEMLEALRDKDTIVRWSAAKYIARISECLPEDMAYQISDAILDTFEAAFDEIDSVEHGLQGACFAFGELARRGRIQEELVDRLVTCALKALLFDRKRGVQSIGSAVRDSAAYVLWSLARTLRPNQISTEAATQLATRLVSVALYDRDIHIRRAASAAFQESVGRWSIFPHGIDVLRKIDFFTISVRKRAFLEAAPLVAEHPEYRSSLIEHILDVGLTHYDPDIRILAASSLQALVELDPAGLAPDLISRQIAHLATKDASKLHGAVLPLSALAVSVSNLGEATRTPLKSQIFSAIASLPPTLRALRSSPLVLSATLQALASSCTPEAATAMLSGWRGILHLAGEKGDEEVHAEAASAMRRISAAVDCATDLDGLIADLDSRSASRQQCAAVILGRLDYSATLKERLEGIIQRLVAFVGYKAPLAASTVEARRNGIDSLALLLCYAPSSLTPTTLSSALGSLIHGFTDYSTDQRGDVGSWVRLACISSVKSVLPHLACSAPALLEQEWVDQAVGALLKQAVERLDNVREKAGEVLRCLVECEELRRRYSPRLRALSVLDGIKSEREEWRDISWASERLLPLLAVTEYRSALLEGAVLAATRHSSSSPLLDYASSLPLSPSADLNPEGAEGTPKYSFLELVKDLTALAKRNFSANRLFIPAITLVGSFMDAACFEGLEAVEGGEECLHQLLLLSTRSLQQVKSAPRLTATVKIVVYLFASSTSSTSSSLSALASDRTLVLLNHSAPWLRQQTAEELHSAFSLTMDLGAVADEEGESELESLLLETAWAEADEDERKGKAERVVELLRRAKEGEREMGASAQE</sequence>
<protein>
    <submittedName>
        <fullName evidence="5">Armadillo-type protein</fullName>
    </submittedName>
</protein>
<dbReference type="InParanoid" id="A0A1Y2FEE1"/>
<evidence type="ECO:0000313" key="6">
    <source>
        <dbReference type="Proteomes" id="UP000193467"/>
    </source>
</evidence>
<proteinExistence type="predicted"/>
<dbReference type="Pfam" id="PF23579">
    <property type="entry name" value="ARM_TBCD"/>
    <property type="match status" value="1"/>
</dbReference>
<dbReference type="Proteomes" id="UP000193467">
    <property type="component" value="Unassembled WGS sequence"/>
</dbReference>
<dbReference type="GO" id="GO:0048487">
    <property type="term" value="F:beta-tubulin binding"/>
    <property type="evidence" value="ECO:0007669"/>
    <property type="project" value="InterPro"/>
</dbReference>